<dbReference type="SUPFAM" id="SSF51126">
    <property type="entry name" value="Pectin lyase-like"/>
    <property type="match status" value="1"/>
</dbReference>
<evidence type="ECO:0000256" key="8">
    <source>
        <dbReference type="ARBA" id="ARBA00023316"/>
    </source>
</evidence>
<name>A0A9Q0BDP1_9HYPO</name>
<dbReference type="GO" id="GO:0005975">
    <property type="term" value="P:carbohydrate metabolic process"/>
    <property type="evidence" value="ECO:0007669"/>
    <property type="project" value="InterPro"/>
</dbReference>
<feature type="compositionally biased region" description="Basic and acidic residues" evidence="10">
    <location>
        <begin position="32"/>
        <end position="48"/>
    </location>
</feature>
<organism evidence="11 12">
    <name type="scientific">Emericellopsis cladophorae</name>
    <dbReference type="NCBI Taxonomy" id="2686198"/>
    <lineage>
        <taxon>Eukaryota</taxon>
        <taxon>Fungi</taxon>
        <taxon>Dikarya</taxon>
        <taxon>Ascomycota</taxon>
        <taxon>Pezizomycotina</taxon>
        <taxon>Sordariomycetes</taxon>
        <taxon>Hypocreomycetidae</taxon>
        <taxon>Hypocreales</taxon>
        <taxon>Bionectriaceae</taxon>
        <taxon>Emericellopsis</taxon>
    </lineage>
</organism>
<accession>A0A9Q0BDP1</accession>
<dbReference type="Gene3D" id="2.160.20.10">
    <property type="entry name" value="Single-stranded right-handed beta-helix, Pectin lyase-like"/>
    <property type="match status" value="1"/>
</dbReference>
<comment type="subcellular location">
    <subcellularLocation>
        <location evidence="1">Secreted</location>
    </subcellularLocation>
</comment>
<evidence type="ECO:0000256" key="4">
    <source>
        <dbReference type="ARBA" id="ARBA00022729"/>
    </source>
</evidence>
<dbReference type="GO" id="GO:0004650">
    <property type="term" value="F:polygalacturonase activity"/>
    <property type="evidence" value="ECO:0007669"/>
    <property type="project" value="InterPro"/>
</dbReference>
<sequence length="260" mass="29070">MKVRWGQRRGPGKKRTPWSIPDGDPGVVDPWVDDHTSHPRLPAREASSKHRCTMAMAKASTGTNGCRAPASTTWISFVRPAPFKSSDAWFDWLMSISITILPQDASKSYFGGRHVRLDGHGQVWYDWARGRDNLARRLMMINWRHLHASVITNPRFVQAQMWTMATTWSHDLLFDAIYSNNTSNSNSAHSTLNTDGIDTIDSDDGAWRCTNITVEDFSVVTGDTKKPLTESYCANVHNSSGFECEPFPEGKVADELAGLV</sequence>
<reference evidence="11" key="1">
    <citation type="journal article" date="2021" name="J Fungi (Basel)">
        <title>Genomic and Metabolomic Analyses of the Marine Fungus Emericellopsis cladophorae: Insights into Saltwater Adaptability Mechanisms and Its Biosynthetic Potential.</title>
        <authorList>
            <person name="Goncalves M.F.M."/>
            <person name="Hilario S."/>
            <person name="Van de Peer Y."/>
            <person name="Esteves A.C."/>
            <person name="Alves A."/>
        </authorList>
    </citation>
    <scope>NUCLEOTIDE SEQUENCE</scope>
    <source>
        <strain evidence="11">MUM 19.33</strain>
    </source>
</reference>
<reference evidence="11" key="2">
    <citation type="submission" date="2022-07" db="EMBL/GenBank/DDBJ databases">
        <authorList>
            <person name="Goncalves M.F.M."/>
            <person name="Hilario S."/>
            <person name="Van De Peer Y."/>
            <person name="Esteves A.C."/>
            <person name="Alves A."/>
        </authorList>
    </citation>
    <scope>NUCLEOTIDE SEQUENCE</scope>
    <source>
        <strain evidence="11">MUM 19.33</strain>
    </source>
</reference>
<dbReference type="RefSeq" id="XP_051361882.1">
    <property type="nucleotide sequence ID" value="XM_051506982.1"/>
</dbReference>
<evidence type="ECO:0000313" key="11">
    <source>
        <dbReference type="EMBL" id="KAI6781026.1"/>
    </source>
</evidence>
<evidence type="ECO:0000256" key="3">
    <source>
        <dbReference type="ARBA" id="ARBA00022525"/>
    </source>
</evidence>
<keyword evidence="5 9" id="KW-0378">Hydrolase</keyword>
<dbReference type="PANTHER" id="PTHR31736">
    <property type="match status" value="1"/>
</dbReference>
<keyword evidence="6" id="KW-0325">Glycoprotein</keyword>
<keyword evidence="8" id="KW-0961">Cell wall biogenesis/degradation</keyword>
<dbReference type="EMBL" id="JAGIXG020000026">
    <property type="protein sequence ID" value="KAI6781026.1"/>
    <property type="molecule type" value="Genomic_DNA"/>
</dbReference>
<evidence type="ECO:0000256" key="6">
    <source>
        <dbReference type="ARBA" id="ARBA00023180"/>
    </source>
</evidence>
<dbReference type="OrthoDB" id="187139at2759"/>
<dbReference type="AlphaFoldDB" id="A0A9Q0BDP1"/>
<feature type="compositionally biased region" description="Basic residues" evidence="10">
    <location>
        <begin position="1"/>
        <end position="16"/>
    </location>
</feature>
<gene>
    <name evidence="11" type="ORF">J7T54_003168</name>
</gene>
<keyword evidence="4" id="KW-0732">Signal</keyword>
<dbReference type="Proteomes" id="UP001055219">
    <property type="component" value="Unassembled WGS sequence"/>
</dbReference>
<comment type="caution">
    <text evidence="11">The sequence shown here is derived from an EMBL/GenBank/DDBJ whole genome shotgun (WGS) entry which is preliminary data.</text>
</comment>
<evidence type="ECO:0000256" key="9">
    <source>
        <dbReference type="RuleBase" id="RU361169"/>
    </source>
</evidence>
<evidence type="ECO:0000256" key="1">
    <source>
        <dbReference type="ARBA" id="ARBA00004613"/>
    </source>
</evidence>
<evidence type="ECO:0000256" key="7">
    <source>
        <dbReference type="ARBA" id="ARBA00023295"/>
    </source>
</evidence>
<protein>
    <submittedName>
        <fullName evidence="11">Uncharacterized protein</fullName>
    </submittedName>
</protein>
<dbReference type="InterPro" id="IPR000743">
    <property type="entry name" value="Glyco_hydro_28"/>
</dbReference>
<keyword evidence="3" id="KW-0964">Secreted</keyword>
<feature type="compositionally biased region" description="Low complexity" evidence="10">
    <location>
        <begin position="21"/>
        <end position="30"/>
    </location>
</feature>
<feature type="region of interest" description="Disordered" evidence="10">
    <location>
        <begin position="1"/>
        <end position="49"/>
    </location>
</feature>
<evidence type="ECO:0000256" key="5">
    <source>
        <dbReference type="ARBA" id="ARBA00022801"/>
    </source>
</evidence>
<dbReference type="GO" id="GO:0071555">
    <property type="term" value="P:cell wall organization"/>
    <property type="evidence" value="ECO:0007669"/>
    <property type="project" value="UniProtKB-KW"/>
</dbReference>
<dbReference type="InterPro" id="IPR011050">
    <property type="entry name" value="Pectin_lyase_fold/virulence"/>
</dbReference>
<dbReference type="GeneID" id="75829673"/>
<evidence type="ECO:0000313" key="12">
    <source>
        <dbReference type="Proteomes" id="UP001055219"/>
    </source>
</evidence>
<evidence type="ECO:0000256" key="2">
    <source>
        <dbReference type="ARBA" id="ARBA00008834"/>
    </source>
</evidence>
<keyword evidence="7 9" id="KW-0326">Glycosidase</keyword>
<dbReference type="GO" id="GO:0005576">
    <property type="term" value="C:extracellular region"/>
    <property type="evidence" value="ECO:0007669"/>
    <property type="project" value="UniProtKB-SubCell"/>
</dbReference>
<proteinExistence type="inferred from homology"/>
<keyword evidence="12" id="KW-1185">Reference proteome</keyword>
<comment type="similarity">
    <text evidence="2 9">Belongs to the glycosyl hydrolase 28 family.</text>
</comment>
<dbReference type="Pfam" id="PF00295">
    <property type="entry name" value="Glyco_hydro_28"/>
    <property type="match status" value="1"/>
</dbReference>
<dbReference type="InterPro" id="IPR012334">
    <property type="entry name" value="Pectin_lyas_fold"/>
</dbReference>
<evidence type="ECO:0000256" key="10">
    <source>
        <dbReference type="SAM" id="MobiDB-lite"/>
    </source>
</evidence>
<dbReference type="PANTHER" id="PTHR31736:SF8">
    <property type="entry name" value="PUTATIVE (AFU_ORTHOLOGUE AFUA_7G06410)-RELATED"/>
    <property type="match status" value="1"/>
</dbReference>